<dbReference type="InterPro" id="IPR015422">
    <property type="entry name" value="PyrdxlP-dep_Trfase_small"/>
</dbReference>
<dbReference type="Pfam" id="PF00155">
    <property type="entry name" value="Aminotran_1_2"/>
    <property type="match status" value="1"/>
</dbReference>
<dbReference type="GO" id="GO:0030170">
    <property type="term" value="F:pyridoxal phosphate binding"/>
    <property type="evidence" value="ECO:0007669"/>
    <property type="project" value="InterPro"/>
</dbReference>
<name>A0A1I4NEJ1_9BURK</name>
<dbReference type="InterPro" id="IPR050881">
    <property type="entry name" value="LL-DAP_aminotransferase"/>
</dbReference>
<comment type="cofactor">
    <cofactor evidence="1">
        <name>pyridoxal 5'-phosphate</name>
        <dbReference type="ChEBI" id="CHEBI:597326"/>
    </cofactor>
</comment>
<keyword evidence="3" id="KW-0808">Transferase</keyword>
<protein>
    <submittedName>
        <fullName evidence="6">Alanine-synthesizing transaminase</fullName>
    </submittedName>
</protein>
<dbReference type="InterPro" id="IPR015421">
    <property type="entry name" value="PyrdxlP-dep_Trfase_major"/>
</dbReference>
<evidence type="ECO:0000313" key="6">
    <source>
        <dbReference type="EMBL" id="SFM13921.1"/>
    </source>
</evidence>
<evidence type="ECO:0000256" key="4">
    <source>
        <dbReference type="SAM" id="MobiDB-lite"/>
    </source>
</evidence>
<dbReference type="PANTHER" id="PTHR42832:SF1">
    <property type="entry name" value="GLUTAMATE-PYRUVATE AMINOTRANSFERASE ALAC"/>
    <property type="match status" value="1"/>
</dbReference>
<dbReference type="InterPro" id="IPR015424">
    <property type="entry name" value="PyrdxlP-dep_Trfase"/>
</dbReference>
<accession>A0A1I4NEJ1</accession>
<dbReference type="InterPro" id="IPR004839">
    <property type="entry name" value="Aminotransferase_I/II_large"/>
</dbReference>
<evidence type="ECO:0000313" key="7">
    <source>
        <dbReference type="Proteomes" id="UP000199470"/>
    </source>
</evidence>
<dbReference type="Gene3D" id="3.40.640.10">
    <property type="entry name" value="Type I PLP-dependent aspartate aminotransferase-like (Major domain)"/>
    <property type="match status" value="1"/>
</dbReference>
<sequence length="427" mass="47469">MRLRRSDGSGRLREDHSMTQSQAPRSFSRINRLPPYVFNITAELKMAARRRGEDIIDMSMGNPDGATPAHIVDKLVETAKRPDTHGYSASKGIPRLRRAITKWYKTRYDVEFDPESEAIVTIGSKEGLAHLMLATLDRGDTVLVPNPSYPIHIWGAVIAGADIRSVRMTPGVDFFAELERAIRESYPKPKMMVLGFPSNPTAQCVELEFFERVVALAKLHNILVVHDLAYADITFDGYKAPSIMQVPGAREVAVEFFTMSKSYNMAGWRIGFMVGNKELVSALARIKSYHDYGSFTPVQVAAIAALEGDQSCVSDIVAQYQSRRDVLVKGLLEAGWPVEKPKASMYIWALIPEAYRHLGSLEFAKRLLAEAKVCVSPGIGFGEYGDEYVRFALIENEARIRQGLRGIKAMLRNPESAKAVAAIDAVE</sequence>
<evidence type="ECO:0000256" key="3">
    <source>
        <dbReference type="ARBA" id="ARBA00022679"/>
    </source>
</evidence>
<feature type="domain" description="Aminotransferase class I/classII large" evidence="5">
    <location>
        <begin position="54"/>
        <end position="393"/>
    </location>
</feature>
<evidence type="ECO:0000256" key="1">
    <source>
        <dbReference type="ARBA" id="ARBA00001933"/>
    </source>
</evidence>
<dbReference type="GO" id="GO:0008483">
    <property type="term" value="F:transaminase activity"/>
    <property type="evidence" value="ECO:0007669"/>
    <property type="project" value="UniProtKB-KW"/>
</dbReference>
<gene>
    <name evidence="6" type="ORF">SAMN02982985_02902</name>
</gene>
<dbReference type="CDD" id="cd00609">
    <property type="entry name" value="AAT_like"/>
    <property type="match status" value="1"/>
</dbReference>
<dbReference type="STRING" id="758825.SAMN02982985_02902"/>
<reference evidence="6 7" key="1">
    <citation type="submission" date="2016-10" db="EMBL/GenBank/DDBJ databases">
        <authorList>
            <person name="de Groot N.N."/>
        </authorList>
    </citation>
    <scope>NUCLEOTIDE SEQUENCE [LARGE SCALE GENOMIC DNA]</scope>
    <source>
        <strain evidence="6 7">ATCC 43154</strain>
    </source>
</reference>
<keyword evidence="7" id="KW-1185">Reference proteome</keyword>
<evidence type="ECO:0000256" key="2">
    <source>
        <dbReference type="ARBA" id="ARBA00022576"/>
    </source>
</evidence>
<dbReference type="Gene3D" id="3.90.1150.10">
    <property type="entry name" value="Aspartate Aminotransferase, domain 1"/>
    <property type="match status" value="1"/>
</dbReference>
<dbReference type="FunFam" id="3.40.640.10:FF:000018">
    <property type="entry name" value="Alanine aminotransferase AlaC"/>
    <property type="match status" value="1"/>
</dbReference>
<keyword evidence="2" id="KW-0032">Aminotransferase</keyword>
<dbReference type="PANTHER" id="PTHR42832">
    <property type="entry name" value="AMINO ACID AMINOTRANSFERASE"/>
    <property type="match status" value="1"/>
</dbReference>
<dbReference type="NCBIfam" id="NF006033">
    <property type="entry name" value="PRK08175.1"/>
    <property type="match status" value="1"/>
</dbReference>
<feature type="compositionally biased region" description="Basic and acidic residues" evidence="4">
    <location>
        <begin position="1"/>
        <end position="17"/>
    </location>
</feature>
<dbReference type="Proteomes" id="UP000199470">
    <property type="component" value="Unassembled WGS sequence"/>
</dbReference>
<dbReference type="EMBL" id="FOTW01000013">
    <property type="protein sequence ID" value="SFM13921.1"/>
    <property type="molecule type" value="Genomic_DNA"/>
</dbReference>
<proteinExistence type="predicted"/>
<feature type="region of interest" description="Disordered" evidence="4">
    <location>
        <begin position="1"/>
        <end position="26"/>
    </location>
</feature>
<evidence type="ECO:0000259" key="5">
    <source>
        <dbReference type="Pfam" id="PF00155"/>
    </source>
</evidence>
<organism evidence="6 7">
    <name type="scientific">Rugamonas rubra</name>
    <dbReference type="NCBI Taxonomy" id="758825"/>
    <lineage>
        <taxon>Bacteria</taxon>
        <taxon>Pseudomonadati</taxon>
        <taxon>Pseudomonadota</taxon>
        <taxon>Betaproteobacteria</taxon>
        <taxon>Burkholderiales</taxon>
        <taxon>Oxalobacteraceae</taxon>
        <taxon>Telluria group</taxon>
        <taxon>Rugamonas</taxon>
    </lineage>
</organism>
<dbReference type="AlphaFoldDB" id="A0A1I4NEJ1"/>
<dbReference type="SUPFAM" id="SSF53383">
    <property type="entry name" value="PLP-dependent transferases"/>
    <property type="match status" value="1"/>
</dbReference>